<accession>A0A2R7YU75</accession>
<dbReference type="PROSITE" id="PS51257">
    <property type="entry name" value="PROKAR_LIPOPROTEIN"/>
    <property type="match status" value="1"/>
</dbReference>
<reference evidence="1 2" key="1">
    <citation type="submission" date="2018-03" db="EMBL/GenBank/DDBJ databases">
        <authorList>
            <person name="Keele B.F."/>
        </authorList>
    </citation>
    <scope>NUCLEOTIDE SEQUENCE [LARGE SCALE GENOMIC DNA]</scope>
    <source>
        <strain evidence="1 2">IB-3</strain>
    </source>
</reference>
<sequence>MPTTRPEPQARSRAVLLLAAVLMVGPLLAGCSGDPPADETPDGVAAEVLPLMKKLLRQRGHALVQADEQAFMATVDPSAPRFVEREQVYFANMAQLPVRRLAYRVEADSLVRAAGGFDVVVQVHLQLGGFDAVPVVRPALFHFTHDPASGTVLVAGDRDRSWEQRTGVEVQPWDDQAITVVQRGGVLGIFDRQSALQADQVMRAVEDGIDEVADVVPYDWDAHVVAYALSDTDLLEGLDDLPAEDPDALDAVSFPVPSRLDRDAPLAGTRFLLHPRMLASEADQLARLIRHELTHVALGSRDDEVPTWLGEGIAEWVSVQPLPADERLISQSAIDAADAGLDELPADVDYNDADQAAHYGISWWACETIVEMYGEERLWQLLDDLAQTSPERQDDQLQQTLQMGSAQLAREAARRIVATYE</sequence>
<keyword evidence="2" id="KW-1185">Reference proteome</keyword>
<evidence type="ECO:0008006" key="3">
    <source>
        <dbReference type="Google" id="ProtNLM"/>
    </source>
</evidence>
<evidence type="ECO:0000313" key="2">
    <source>
        <dbReference type="Proteomes" id="UP000244867"/>
    </source>
</evidence>
<organism evidence="1 2">
    <name type="scientific">Nocardioides currus</name>
    <dbReference type="NCBI Taxonomy" id="2133958"/>
    <lineage>
        <taxon>Bacteria</taxon>
        <taxon>Bacillati</taxon>
        <taxon>Actinomycetota</taxon>
        <taxon>Actinomycetes</taxon>
        <taxon>Propionibacteriales</taxon>
        <taxon>Nocardioidaceae</taxon>
        <taxon>Nocardioides</taxon>
    </lineage>
</organism>
<dbReference type="Proteomes" id="UP000244867">
    <property type="component" value="Unassembled WGS sequence"/>
</dbReference>
<dbReference type="RefSeq" id="WP_108345858.1">
    <property type="nucleotide sequence ID" value="NZ_PYXZ01000009.1"/>
</dbReference>
<name>A0A2R7YU75_9ACTN</name>
<dbReference type="EMBL" id="PYXZ01000009">
    <property type="protein sequence ID" value="PUA79636.1"/>
    <property type="molecule type" value="Genomic_DNA"/>
</dbReference>
<gene>
    <name evidence="1" type="ORF">C7S10_18125</name>
</gene>
<dbReference type="OrthoDB" id="5242307at2"/>
<comment type="caution">
    <text evidence="1">The sequence shown here is derived from an EMBL/GenBank/DDBJ whole genome shotgun (WGS) entry which is preliminary data.</text>
</comment>
<evidence type="ECO:0000313" key="1">
    <source>
        <dbReference type="EMBL" id="PUA79636.1"/>
    </source>
</evidence>
<protein>
    <recommendedName>
        <fullName evidence="3">Peptidase MA-like domain-containing protein</fullName>
    </recommendedName>
</protein>
<proteinExistence type="predicted"/>
<dbReference type="AlphaFoldDB" id="A0A2R7YU75"/>